<keyword evidence="2" id="KW-0677">Repeat</keyword>
<evidence type="ECO:0000256" key="5">
    <source>
        <dbReference type="PROSITE-ProRule" id="PRU00708"/>
    </source>
</evidence>
<dbReference type="Proteomes" id="UP000292957">
    <property type="component" value="Unassembled WGS sequence"/>
</dbReference>
<dbReference type="InterPro" id="IPR057027">
    <property type="entry name" value="TPR_mt"/>
</dbReference>
<dbReference type="InterPro" id="IPR002885">
    <property type="entry name" value="PPR_rpt"/>
</dbReference>
<proteinExistence type="inferred from homology"/>
<dbReference type="PROSITE" id="PS51375">
    <property type="entry name" value="PPR"/>
    <property type="match status" value="1"/>
</dbReference>
<protein>
    <recommendedName>
        <fullName evidence="6">Pentatricopeptide repeat-containing protein-mitochondrial domain-containing protein</fullName>
    </recommendedName>
</protein>
<dbReference type="Pfam" id="PF13041">
    <property type="entry name" value="PPR_2"/>
    <property type="match status" value="1"/>
</dbReference>
<dbReference type="NCBIfam" id="TIGR00756">
    <property type="entry name" value="PPR"/>
    <property type="match status" value="1"/>
</dbReference>
<dbReference type="AlphaFoldDB" id="A0A4V2K1Q0"/>
<comment type="similarity">
    <text evidence="1">Belongs to the CCM1 family.</text>
</comment>
<evidence type="ECO:0000256" key="4">
    <source>
        <dbReference type="ARBA" id="ARBA00044511"/>
    </source>
</evidence>
<reference evidence="7" key="1">
    <citation type="submission" date="2019-01" db="EMBL/GenBank/DDBJ databases">
        <title>Draft genome sequences of three monokaryotic isolates of the white-rot basidiomycete fungus Dichomitus squalens.</title>
        <authorList>
            <consortium name="DOE Joint Genome Institute"/>
            <person name="Lopez S.C."/>
            <person name="Andreopoulos B."/>
            <person name="Pangilinan J."/>
            <person name="Lipzen A."/>
            <person name="Riley R."/>
            <person name="Ahrendt S."/>
            <person name="Ng V."/>
            <person name="Barry K."/>
            <person name="Daum C."/>
            <person name="Grigoriev I.V."/>
            <person name="Hilden K.S."/>
            <person name="Makela M.R."/>
            <person name="de Vries R.P."/>
        </authorList>
    </citation>
    <scope>NUCLEOTIDE SEQUENCE [LARGE SCALE GENOMIC DNA]</scope>
    <source>
        <strain evidence="7">OM18370.1</strain>
    </source>
</reference>
<dbReference type="PANTHER" id="PTHR47447:SF23">
    <property type="entry name" value="PENTACOTRIPEPTIDE-REPEAT REGION OF PRORP DOMAIN-CONTAINING PROTEIN"/>
    <property type="match status" value="1"/>
</dbReference>
<accession>A0A4V2K1Q0</accession>
<comment type="function">
    <text evidence="3">Regulates mitochondrial small subunit maturation by controlling 15S rRNA 5'-end processing. Localizes to the 5' precursor of the 15S rRNA in a position that is subsequently occupied by mS47 in the mature yeast mtSSU. Uses structure and sequence-specific RNA recognition, binding to a single-stranded region of the precursor and specifically recognizing bases -6 to -1. The exchange of Ccm1 for mS47 is coupled to the irreversible removal of precursor rRNA that is accompanied by conformational changes of the mitoribosomal proteins uS5m and mS26. These conformational changes signal completion of 5'-end rRNA processing through protection of the mature 5'-end of the 15S rRNA and stabilization of mS47. The removal of the 5' precursor together with the dissociation of Ccm1 may be catalyzed by the 5'-3' exoribonuclease Pet127. Involved in the specific removal of group I introns in mitochondrial encoded transcripts.</text>
</comment>
<gene>
    <name evidence="7" type="ORF">BD311DRAFT_774175</name>
</gene>
<dbReference type="OrthoDB" id="185373at2759"/>
<evidence type="ECO:0000256" key="2">
    <source>
        <dbReference type="ARBA" id="ARBA00022737"/>
    </source>
</evidence>
<dbReference type="PANTHER" id="PTHR47447">
    <property type="entry name" value="OS03G0856100 PROTEIN"/>
    <property type="match status" value="1"/>
</dbReference>
<evidence type="ECO:0000259" key="6">
    <source>
        <dbReference type="Pfam" id="PF23276"/>
    </source>
</evidence>
<comment type="subunit">
    <text evidence="4">Binds to mitochondrial small subunit 15S rRNA.</text>
</comment>
<name>A0A4V2K1Q0_9APHY</name>
<evidence type="ECO:0000313" key="7">
    <source>
        <dbReference type="EMBL" id="TBU33663.1"/>
    </source>
</evidence>
<evidence type="ECO:0000256" key="3">
    <source>
        <dbReference type="ARBA" id="ARBA00044493"/>
    </source>
</evidence>
<evidence type="ECO:0000256" key="1">
    <source>
        <dbReference type="ARBA" id="ARBA00006192"/>
    </source>
</evidence>
<dbReference type="Pfam" id="PF23276">
    <property type="entry name" value="TPR_24"/>
    <property type="match status" value="1"/>
</dbReference>
<feature type="domain" description="Pentatricopeptide repeat-containing protein-mitochondrial" evidence="6">
    <location>
        <begin position="198"/>
        <end position="292"/>
    </location>
</feature>
<dbReference type="InterPro" id="IPR011990">
    <property type="entry name" value="TPR-like_helical_dom_sf"/>
</dbReference>
<feature type="repeat" description="PPR" evidence="5">
    <location>
        <begin position="71"/>
        <end position="105"/>
    </location>
</feature>
<dbReference type="Gene3D" id="1.25.40.10">
    <property type="entry name" value="Tetratricopeptide repeat domain"/>
    <property type="match status" value="2"/>
</dbReference>
<sequence length="410" mass="46492">MYVGHRMSRTPGVSLTSTYESPHHRFAVGADTNFRGPLARYNMMLASQLDRERTHVVFTRRRMKTEGVKPDRSTYNCLLQAYVQERLYAEARGIFEDMVAMGMHPDKQSFHYLMETLRPHEQSAIFDVIKMMGEWSVLPNEYTYKIITTRFAETQRLEVALQFLAKLGPAGLFPRIEDGHLCHHLALDLADPYESHPYEHHFAPVVEAMYARSEIKEPFILLDFRRKNDMAPTLDTASLVLAIISKDTDTVDGGKLEEIRENGEVVDPVALNVVIQAAVALKDLQRAVGTCKAAAQVGLKPNIDTFNLLLEGCIYARHCQLGDRFLSDLKNTRVKVDVRTYKHMMLLCLTRMTYEDAFFYLEEMKALRMAIIRKLVSVGADGARVLCVLRTSLMEKVGSVAVRSRLGAIG</sequence>
<organism evidence="7">
    <name type="scientific">Dichomitus squalens</name>
    <dbReference type="NCBI Taxonomy" id="114155"/>
    <lineage>
        <taxon>Eukaryota</taxon>
        <taxon>Fungi</taxon>
        <taxon>Dikarya</taxon>
        <taxon>Basidiomycota</taxon>
        <taxon>Agaricomycotina</taxon>
        <taxon>Agaricomycetes</taxon>
        <taxon>Polyporales</taxon>
        <taxon>Polyporaceae</taxon>
        <taxon>Dichomitus</taxon>
    </lineage>
</organism>
<dbReference type="EMBL" id="ML143390">
    <property type="protein sequence ID" value="TBU33663.1"/>
    <property type="molecule type" value="Genomic_DNA"/>
</dbReference>